<protein>
    <submittedName>
        <fullName evidence="2">Uncharacterized protein</fullName>
    </submittedName>
</protein>
<name>A0AAP7FJ15_9PSED</name>
<gene>
    <name evidence="2" type="ORF">AYJ70_13060</name>
</gene>
<proteinExistence type="predicted"/>
<feature type="signal peptide" evidence="1">
    <location>
        <begin position="1"/>
        <end position="22"/>
    </location>
</feature>
<reference evidence="3" key="1">
    <citation type="submission" date="2016-02" db="EMBL/GenBank/DDBJ databases">
        <title>Dietzia cinnamea strain CD11_5 genome sequencing and assembly.</title>
        <authorList>
            <person name="Kaur G."/>
            <person name="Nair G.R."/>
            <person name="Mayilraj S."/>
        </authorList>
    </citation>
    <scope>NUCLEOTIDE SEQUENCE [LARGE SCALE GENOMIC DNA]</scope>
    <source>
        <strain evidence="3">CD10_2</strain>
    </source>
</reference>
<dbReference type="GeneID" id="49868422"/>
<comment type="caution">
    <text evidence="2">The sequence shown here is derived from an EMBL/GenBank/DDBJ whole genome shotgun (WGS) entry which is preliminary data.</text>
</comment>
<evidence type="ECO:0000313" key="2">
    <source>
        <dbReference type="EMBL" id="OAH44645.1"/>
    </source>
</evidence>
<sequence length="107" mass="11625">MKTVHTMMIGIALSALSASSMALPAKEIGSWTHQTCKEVMAPLVVEGGGDRLNYRRVAEGGADRLNDRRVAEDGADRLNDRRVAEDGAERLNARRVAKVDADRATYA</sequence>
<organism evidence="2 3">
    <name type="scientific">Pseudomonas monteilii</name>
    <dbReference type="NCBI Taxonomy" id="76759"/>
    <lineage>
        <taxon>Bacteria</taxon>
        <taxon>Pseudomonadati</taxon>
        <taxon>Pseudomonadota</taxon>
        <taxon>Gammaproteobacteria</taxon>
        <taxon>Pseudomonadales</taxon>
        <taxon>Pseudomonadaceae</taxon>
        <taxon>Pseudomonas</taxon>
    </lineage>
</organism>
<feature type="chain" id="PRO_5042815243" evidence="1">
    <location>
        <begin position="23"/>
        <end position="107"/>
    </location>
</feature>
<evidence type="ECO:0000313" key="3">
    <source>
        <dbReference type="Proteomes" id="UP000077242"/>
    </source>
</evidence>
<dbReference type="AlphaFoldDB" id="A0AAP7FJ15"/>
<accession>A0AAP7FJ15</accession>
<keyword evidence="1" id="KW-0732">Signal</keyword>
<evidence type="ECO:0000256" key="1">
    <source>
        <dbReference type="SAM" id="SignalP"/>
    </source>
</evidence>
<dbReference type="EMBL" id="LSTU01000064">
    <property type="protein sequence ID" value="OAH44645.1"/>
    <property type="molecule type" value="Genomic_DNA"/>
</dbReference>
<dbReference type="Proteomes" id="UP000077242">
    <property type="component" value="Unassembled WGS sequence"/>
</dbReference>
<dbReference type="RefSeq" id="WP_028699996.1">
    <property type="nucleotide sequence ID" value="NZ_CP022562.1"/>
</dbReference>